<organism evidence="8 9">
    <name type="scientific">Pararge aegeria aegeria</name>
    <dbReference type="NCBI Taxonomy" id="348720"/>
    <lineage>
        <taxon>Eukaryota</taxon>
        <taxon>Metazoa</taxon>
        <taxon>Ecdysozoa</taxon>
        <taxon>Arthropoda</taxon>
        <taxon>Hexapoda</taxon>
        <taxon>Insecta</taxon>
        <taxon>Pterygota</taxon>
        <taxon>Neoptera</taxon>
        <taxon>Endopterygota</taxon>
        <taxon>Lepidoptera</taxon>
        <taxon>Glossata</taxon>
        <taxon>Ditrysia</taxon>
        <taxon>Papilionoidea</taxon>
        <taxon>Nymphalidae</taxon>
        <taxon>Satyrinae</taxon>
        <taxon>Satyrini</taxon>
        <taxon>Parargina</taxon>
        <taxon>Pararge</taxon>
    </lineage>
</organism>
<dbReference type="CDD" id="cd00190">
    <property type="entry name" value="Tryp_SPc"/>
    <property type="match status" value="1"/>
</dbReference>
<dbReference type="OrthoDB" id="9425590at2759"/>
<dbReference type="GO" id="GO:0005576">
    <property type="term" value="C:extracellular region"/>
    <property type="evidence" value="ECO:0007669"/>
    <property type="project" value="UniProtKB-SubCell"/>
</dbReference>
<keyword evidence="9" id="KW-1185">Reference proteome</keyword>
<dbReference type="InterPro" id="IPR001254">
    <property type="entry name" value="Trypsin_dom"/>
</dbReference>
<dbReference type="Proteomes" id="UP000838756">
    <property type="component" value="Unassembled WGS sequence"/>
</dbReference>
<proteinExistence type="predicted"/>
<sequence>MAALPQQTRIIGGSVTSINNYPFAASLQITQNSVSFRHQCGGTILNNRAILSAAHCWFRAPTANRYRVRVGSPNASSGGRLHNVAQLVSHPQHNMNTHNNDVGIIRMATAIQLGSASVRAASIASANINIPDNSDVIAIGWGVTSVSTRSHVSFMVYIDPLV</sequence>
<dbReference type="InterPro" id="IPR043504">
    <property type="entry name" value="Peptidase_S1_PA_chymotrypsin"/>
</dbReference>
<evidence type="ECO:0000256" key="3">
    <source>
        <dbReference type="ARBA" id="ARBA00023157"/>
    </source>
</evidence>
<keyword evidence="3" id="KW-1015">Disulfide bond</keyword>
<feature type="domain" description="Peptidase S1" evidence="7">
    <location>
        <begin position="10"/>
        <end position="162"/>
    </location>
</feature>
<evidence type="ECO:0000256" key="6">
    <source>
        <dbReference type="ARBA" id="ARBA00084094"/>
    </source>
</evidence>
<evidence type="ECO:0000256" key="4">
    <source>
        <dbReference type="ARBA" id="ARBA00023240"/>
    </source>
</evidence>
<dbReference type="InterPro" id="IPR009003">
    <property type="entry name" value="Peptidase_S1_PA"/>
</dbReference>
<dbReference type="PROSITE" id="PS50240">
    <property type="entry name" value="TRYPSIN_DOM"/>
    <property type="match status" value="1"/>
</dbReference>
<dbReference type="EMBL" id="CAKXAJ010006207">
    <property type="protein sequence ID" value="CAH2209547.1"/>
    <property type="molecule type" value="Genomic_DNA"/>
</dbReference>
<dbReference type="GO" id="GO:0006508">
    <property type="term" value="P:proteolysis"/>
    <property type="evidence" value="ECO:0007669"/>
    <property type="project" value="InterPro"/>
</dbReference>
<keyword evidence="6" id="KW-1205">Fibrinolytic toxin</keyword>
<dbReference type="InterPro" id="IPR018114">
    <property type="entry name" value="TRYPSIN_HIS"/>
</dbReference>
<evidence type="ECO:0000256" key="5">
    <source>
        <dbReference type="ARBA" id="ARBA00055534"/>
    </source>
</evidence>
<dbReference type="AlphaFoldDB" id="A0A8S4QMH5"/>
<keyword evidence="4" id="KW-1199">Hemostasis impairing toxin</keyword>
<dbReference type="InterPro" id="IPR001314">
    <property type="entry name" value="Peptidase_S1A"/>
</dbReference>
<comment type="subcellular location">
    <subcellularLocation>
        <location evidence="1">Secreted</location>
        <location evidence="1">Extracellular space</location>
    </subcellularLocation>
</comment>
<dbReference type="FunFam" id="2.40.10.10:FF:000068">
    <property type="entry name" value="transmembrane protease serine 2"/>
    <property type="match status" value="1"/>
</dbReference>
<dbReference type="Gene3D" id="2.40.10.10">
    <property type="entry name" value="Trypsin-like serine proteases"/>
    <property type="match status" value="1"/>
</dbReference>
<keyword evidence="2" id="KW-0800">Toxin</keyword>
<dbReference type="PROSITE" id="PS00134">
    <property type="entry name" value="TRYPSIN_HIS"/>
    <property type="match status" value="1"/>
</dbReference>
<gene>
    <name evidence="8" type="primary">jg8318</name>
    <name evidence="8" type="ORF">PAEG_LOCUS1945</name>
</gene>
<dbReference type="PANTHER" id="PTHR24252:SF7">
    <property type="entry name" value="HYALIN"/>
    <property type="match status" value="1"/>
</dbReference>
<comment type="caution">
    <text evidence="8">The sequence shown here is derived from an EMBL/GenBank/DDBJ whole genome shotgun (WGS) entry which is preliminary data.</text>
</comment>
<dbReference type="PANTHER" id="PTHR24252">
    <property type="entry name" value="ACROSIN-RELATED"/>
    <property type="match status" value="1"/>
</dbReference>
<protein>
    <submittedName>
        <fullName evidence="8">Jg8318 protein</fullName>
    </submittedName>
</protein>
<evidence type="ECO:0000313" key="9">
    <source>
        <dbReference type="Proteomes" id="UP000838756"/>
    </source>
</evidence>
<evidence type="ECO:0000256" key="1">
    <source>
        <dbReference type="ARBA" id="ARBA00004239"/>
    </source>
</evidence>
<reference evidence="8" key="1">
    <citation type="submission" date="2022-03" db="EMBL/GenBank/DDBJ databases">
        <authorList>
            <person name="Lindestad O."/>
        </authorList>
    </citation>
    <scope>NUCLEOTIDE SEQUENCE</scope>
</reference>
<dbReference type="PRINTS" id="PR00722">
    <property type="entry name" value="CHYMOTRYPSIN"/>
</dbReference>
<comment type="function">
    <text evidence="5">Fibrinolytic activity; shows preferential cleavage of Arg-Gly bonds in all three fibrinogen chains. Contact with the caterpillars causes severe bleeding, due the anticoagulant effect of the protein.</text>
</comment>
<evidence type="ECO:0000259" key="7">
    <source>
        <dbReference type="PROSITE" id="PS50240"/>
    </source>
</evidence>
<evidence type="ECO:0000256" key="2">
    <source>
        <dbReference type="ARBA" id="ARBA00022656"/>
    </source>
</evidence>
<dbReference type="GO" id="GO:0004252">
    <property type="term" value="F:serine-type endopeptidase activity"/>
    <property type="evidence" value="ECO:0007669"/>
    <property type="project" value="InterPro"/>
</dbReference>
<dbReference type="SUPFAM" id="SSF50494">
    <property type="entry name" value="Trypsin-like serine proteases"/>
    <property type="match status" value="1"/>
</dbReference>
<dbReference type="SMART" id="SM00020">
    <property type="entry name" value="Tryp_SPc"/>
    <property type="match status" value="1"/>
</dbReference>
<accession>A0A8S4QMH5</accession>
<dbReference type="Pfam" id="PF00089">
    <property type="entry name" value="Trypsin"/>
    <property type="match status" value="1"/>
</dbReference>
<evidence type="ECO:0000313" key="8">
    <source>
        <dbReference type="EMBL" id="CAH2209547.1"/>
    </source>
</evidence>
<dbReference type="GO" id="GO:0090729">
    <property type="term" value="F:toxin activity"/>
    <property type="evidence" value="ECO:0007669"/>
    <property type="project" value="UniProtKB-KW"/>
</dbReference>
<name>A0A8S4QMH5_9NEOP</name>